<gene>
    <name evidence="1" type="ORF">AVEN_137457_1</name>
</gene>
<evidence type="ECO:0000313" key="1">
    <source>
        <dbReference type="EMBL" id="GBM37770.1"/>
    </source>
</evidence>
<keyword evidence="2" id="KW-1185">Reference proteome</keyword>
<name>A0A4Y2F8B5_ARAVE</name>
<dbReference type="Proteomes" id="UP000499080">
    <property type="component" value="Unassembled WGS sequence"/>
</dbReference>
<reference evidence="1 2" key="1">
    <citation type="journal article" date="2019" name="Sci. Rep.">
        <title>Orb-weaving spider Araneus ventricosus genome elucidates the spidroin gene catalogue.</title>
        <authorList>
            <person name="Kono N."/>
            <person name="Nakamura H."/>
            <person name="Ohtoshi R."/>
            <person name="Moran D.A.P."/>
            <person name="Shinohara A."/>
            <person name="Yoshida Y."/>
            <person name="Fujiwara M."/>
            <person name="Mori M."/>
            <person name="Tomita M."/>
            <person name="Arakawa K."/>
        </authorList>
    </citation>
    <scope>NUCLEOTIDE SEQUENCE [LARGE SCALE GENOMIC DNA]</scope>
</reference>
<dbReference type="EMBL" id="BGPR01095262">
    <property type="protein sequence ID" value="GBM37770.1"/>
    <property type="molecule type" value="Genomic_DNA"/>
</dbReference>
<protein>
    <submittedName>
        <fullName evidence="1">Uncharacterized protein</fullName>
    </submittedName>
</protein>
<proteinExistence type="predicted"/>
<evidence type="ECO:0000313" key="2">
    <source>
        <dbReference type="Proteomes" id="UP000499080"/>
    </source>
</evidence>
<comment type="caution">
    <text evidence="1">The sequence shown here is derived from an EMBL/GenBank/DDBJ whole genome shotgun (WGS) entry which is preliminary data.</text>
</comment>
<sequence>MWSRALNERSRKQRSRWKSAFANRFQGSRKNILTFNWPACTSSMELPRSSIVTRVPLCACTRNVSRDTHVPLSLRFSVWFQHGGTPPPYTNDIHQYLNVTFGQHWIGVGPPSQSNPITMLARRTYHDWTSSAGVK</sequence>
<dbReference type="AlphaFoldDB" id="A0A4Y2F8B5"/>
<accession>A0A4Y2F8B5</accession>
<organism evidence="1 2">
    <name type="scientific">Araneus ventricosus</name>
    <name type="common">Orbweaver spider</name>
    <name type="synonym">Epeira ventricosa</name>
    <dbReference type="NCBI Taxonomy" id="182803"/>
    <lineage>
        <taxon>Eukaryota</taxon>
        <taxon>Metazoa</taxon>
        <taxon>Ecdysozoa</taxon>
        <taxon>Arthropoda</taxon>
        <taxon>Chelicerata</taxon>
        <taxon>Arachnida</taxon>
        <taxon>Araneae</taxon>
        <taxon>Araneomorphae</taxon>
        <taxon>Entelegynae</taxon>
        <taxon>Araneoidea</taxon>
        <taxon>Araneidae</taxon>
        <taxon>Araneus</taxon>
    </lineage>
</organism>